<keyword evidence="1" id="KW-0812">Transmembrane</keyword>
<reference evidence="3 4" key="1">
    <citation type="submission" date="2018-02" db="EMBL/GenBank/DDBJ databases">
        <title>Comparative genomes isolates from brazilian mangrove.</title>
        <authorList>
            <person name="Araujo J.E."/>
            <person name="Taketani R.G."/>
            <person name="Silva M.C.P."/>
            <person name="Loureco M.V."/>
            <person name="Andreote F.D."/>
        </authorList>
    </citation>
    <scope>NUCLEOTIDE SEQUENCE [LARGE SCALE GENOMIC DNA]</scope>
    <source>
        <strain evidence="3 4">Hex-1 MGV</strain>
    </source>
</reference>
<feature type="domain" description="DUF3592" evidence="2">
    <location>
        <begin position="40"/>
        <end position="123"/>
    </location>
</feature>
<name>A0A2S8FJL4_9BACT</name>
<feature type="transmembrane region" description="Helical" evidence="1">
    <location>
        <begin position="129"/>
        <end position="151"/>
    </location>
</feature>
<dbReference type="Pfam" id="PF12158">
    <property type="entry name" value="DUF3592"/>
    <property type="match status" value="1"/>
</dbReference>
<evidence type="ECO:0000256" key="1">
    <source>
        <dbReference type="SAM" id="Phobius"/>
    </source>
</evidence>
<evidence type="ECO:0000313" key="3">
    <source>
        <dbReference type="EMBL" id="PQO32356.1"/>
    </source>
</evidence>
<evidence type="ECO:0000259" key="2">
    <source>
        <dbReference type="Pfam" id="PF12158"/>
    </source>
</evidence>
<dbReference type="OrthoDB" id="288905at2"/>
<sequence>MSQVFGYLFVFIFVGFGACFFGYGVYQVVQAEGTADWPSVRGEVKTCKLRSHRGDDSTTYACHVEYGYEVNGSAYHGDRIAYGYNGTNNESFHKRVKQRIEKSRYVQVHYNPLDPSDSVLAAGMFRSTFLPMVFGAAWLVFCGGIASLTLFDGSIKRMPQRLAQLNHYSPKAFY</sequence>
<dbReference type="EMBL" id="PUHY01000012">
    <property type="protein sequence ID" value="PQO32356.1"/>
    <property type="molecule type" value="Genomic_DNA"/>
</dbReference>
<comment type="caution">
    <text evidence="3">The sequence shown here is derived from an EMBL/GenBank/DDBJ whole genome shotgun (WGS) entry which is preliminary data.</text>
</comment>
<evidence type="ECO:0000313" key="4">
    <source>
        <dbReference type="Proteomes" id="UP000238322"/>
    </source>
</evidence>
<gene>
    <name evidence="3" type="ORF">C5Y83_19215</name>
</gene>
<protein>
    <recommendedName>
        <fullName evidence="2">DUF3592 domain-containing protein</fullName>
    </recommendedName>
</protein>
<keyword evidence="1" id="KW-0472">Membrane</keyword>
<dbReference type="RefSeq" id="WP_105331369.1">
    <property type="nucleotide sequence ID" value="NZ_PUHY01000012.1"/>
</dbReference>
<dbReference type="InterPro" id="IPR021994">
    <property type="entry name" value="DUF3592"/>
</dbReference>
<dbReference type="Proteomes" id="UP000238322">
    <property type="component" value="Unassembled WGS sequence"/>
</dbReference>
<accession>A0A2S8FJL4</accession>
<keyword evidence="1" id="KW-1133">Transmembrane helix</keyword>
<dbReference type="AlphaFoldDB" id="A0A2S8FJL4"/>
<proteinExistence type="predicted"/>
<organism evidence="3 4">
    <name type="scientific">Blastopirellula marina</name>
    <dbReference type="NCBI Taxonomy" id="124"/>
    <lineage>
        <taxon>Bacteria</taxon>
        <taxon>Pseudomonadati</taxon>
        <taxon>Planctomycetota</taxon>
        <taxon>Planctomycetia</taxon>
        <taxon>Pirellulales</taxon>
        <taxon>Pirellulaceae</taxon>
        <taxon>Blastopirellula</taxon>
    </lineage>
</organism>
<feature type="transmembrane region" description="Helical" evidence="1">
    <location>
        <begin position="7"/>
        <end position="29"/>
    </location>
</feature>